<feature type="compositionally biased region" description="Low complexity" evidence="1">
    <location>
        <begin position="432"/>
        <end position="460"/>
    </location>
</feature>
<sequence>MWMADDMHVSENGGNAFDAVRLFTEDVQYDALFDLVVDSHGRGEGEEVSFGRDGDGDNEFEGTIVMIKEEGGPTTPTGTTSGPFCENGRWMEEGTRFCGSGKGNTKEIIRQETSMGETNMRGGSDSNGSNNDRKSSCSNEHRADSITEKTGNTSTTPCTKLFPAGPNDLYARRSWNNSPAQLYHTDGPRKQSNRHTNNAVPPNLLSQHQNTSLPLSTLTLSSSPSPSPSPSHLPHTVPKMAAPPLPLRATRSAPTKIMHMHASARYKDNSLSGQKAMNSPSFPPNCLCTSSTISYSSPSSPSTSASAPACACSKEASGCNCEFQSTKSSTPTTSTPTPPSTSVAASASPSLIPASNGNTSASEIINTPSSSYSSTIGASGNFPQTPVEKKFRSLRRRKSRDLHQARRAYLSMSMTTATKLGDTPQQQHLHHTNTTNSSSTHSPAPPSTATSCSTAATTPNDSSLDFDEILAYSSSQSLSNIPRYAPSDLSPRPLSSRSDYSIKSPFSLSAENLSSSYSNNDPVTLARPHSMSSLSTPSTINEHQALHYSIRRSSAPTDTMFYEQPVTRGLSIDYNPWIPNNLTQHSFDLPMPSGTPTIKTESPESWWSETPKADVRRLNMLQSQSNEEVSASTVGRYNNGSSRHSPYESLVYTHQPPSPAFDDEDSGIYPHSMASSVPSPPESPDFYFPSAMPTPEIGYPSTPSIGRSGSPPVTAAAAAAAALAASKPSKLKSSRPGSSSRRKASTGSMRSQAKSGASPALGIPGETEMAFVNYTPQDKTRILNGVAPSGSSKTKARREREALEKRKRLAAAAAAAVEAAGGDASVLANV</sequence>
<feature type="region of interest" description="Disordered" evidence="1">
    <location>
        <begin position="782"/>
        <end position="804"/>
    </location>
</feature>
<feature type="compositionally biased region" description="Polar residues" evidence="1">
    <location>
        <begin position="623"/>
        <end position="644"/>
    </location>
</feature>
<feature type="region of interest" description="Disordered" evidence="1">
    <location>
        <begin position="113"/>
        <end position="245"/>
    </location>
</feature>
<feature type="region of interest" description="Disordered" evidence="1">
    <location>
        <begin position="623"/>
        <end position="712"/>
    </location>
</feature>
<keyword evidence="3" id="KW-1185">Reference proteome</keyword>
<evidence type="ECO:0000313" key="2">
    <source>
        <dbReference type="EMBL" id="RPA96568.1"/>
    </source>
</evidence>
<feature type="compositionally biased region" description="Low complexity" evidence="1">
    <location>
        <begin position="211"/>
        <end position="224"/>
    </location>
</feature>
<evidence type="ECO:0008006" key="4">
    <source>
        <dbReference type="Google" id="ProtNLM"/>
    </source>
</evidence>
<dbReference type="Proteomes" id="UP000276215">
    <property type="component" value="Unassembled WGS sequence"/>
</dbReference>
<feature type="region of interest" description="Disordered" evidence="1">
    <location>
        <begin position="725"/>
        <end position="762"/>
    </location>
</feature>
<organism evidence="2 3">
    <name type="scientific">Choiromyces venosus 120613-1</name>
    <dbReference type="NCBI Taxonomy" id="1336337"/>
    <lineage>
        <taxon>Eukaryota</taxon>
        <taxon>Fungi</taxon>
        <taxon>Dikarya</taxon>
        <taxon>Ascomycota</taxon>
        <taxon>Pezizomycotina</taxon>
        <taxon>Pezizomycetes</taxon>
        <taxon>Pezizales</taxon>
        <taxon>Tuberaceae</taxon>
        <taxon>Choiromyces</taxon>
    </lineage>
</organism>
<dbReference type="STRING" id="1336337.A0A3N4JHU1"/>
<dbReference type="EMBL" id="ML120413">
    <property type="protein sequence ID" value="RPA96568.1"/>
    <property type="molecule type" value="Genomic_DNA"/>
</dbReference>
<feature type="compositionally biased region" description="Low complexity" evidence="1">
    <location>
        <begin position="325"/>
        <end position="355"/>
    </location>
</feature>
<feature type="compositionally biased region" description="Polar residues" evidence="1">
    <location>
        <begin position="148"/>
        <end position="158"/>
    </location>
</feature>
<reference evidence="2 3" key="1">
    <citation type="journal article" date="2018" name="Nat. Ecol. Evol.">
        <title>Pezizomycetes genomes reveal the molecular basis of ectomycorrhizal truffle lifestyle.</title>
        <authorList>
            <person name="Murat C."/>
            <person name="Payen T."/>
            <person name="Noel B."/>
            <person name="Kuo A."/>
            <person name="Morin E."/>
            <person name="Chen J."/>
            <person name="Kohler A."/>
            <person name="Krizsan K."/>
            <person name="Balestrini R."/>
            <person name="Da Silva C."/>
            <person name="Montanini B."/>
            <person name="Hainaut M."/>
            <person name="Levati E."/>
            <person name="Barry K.W."/>
            <person name="Belfiori B."/>
            <person name="Cichocki N."/>
            <person name="Clum A."/>
            <person name="Dockter R.B."/>
            <person name="Fauchery L."/>
            <person name="Guy J."/>
            <person name="Iotti M."/>
            <person name="Le Tacon F."/>
            <person name="Lindquist E.A."/>
            <person name="Lipzen A."/>
            <person name="Malagnac F."/>
            <person name="Mello A."/>
            <person name="Molinier V."/>
            <person name="Miyauchi S."/>
            <person name="Poulain J."/>
            <person name="Riccioni C."/>
            <person name="Rubini A."/>
            <person name="Sitrit Y."/>
            <person name="Splivallo R."/>
            <person name="Traeger S."/>
            <person name="Wang M."/>
            <person name="Zifcakova L."/>
            <person name="Wipf D."/>
            <person name="Zambonelli A."/>
            <person name="Paolocci F."/>
            <person name="Nowrousian M."/>
            <person name="Ottonello S."/>
            <person name="Baldrian P."/>
            <person name="Spatafora J.W."/>
            <person name="Henrissat B."/>
            <person name="Nagy L.G."/>
            <person name="Aury J.M."/>
            <person name="Wincker P."/>
            <person name="Grigoriev I.V."/>
            <person name="Bonfante P."/>
            <person name="Martin F.M."/>
        </authorList>
    </citation>
    <scope>NUCLEOTIDE SEQUENCE [LARGE SCALE GENOMIC DNA]</scope>
    <source>
        <strain evidence="2 3">120613-1</strain>
    </source>
</reference>
<gene>
    <name evidence="2" type="ORF">L873DRAFT_1811184</name>
</gene>
<proteinExistence type="predicted"/>
<feature type="non-terminal residue" evidence="2">
    <location>
        <position position="830"/>
    </location>
</feature>
<feature type="region of interest" description="Disordered" evidence="1">
    <location>
        <begin position="421"/>
        <end position="460"/>
    </location>
</feature>
<feature type="compositionally biased region" description="Low complexity" evidence="1">
    <location>
        <begin position="362"/>
        <end position="379"/>
    </location>
</feature>
<feature type="compositionally biased region" description="Basic and acidic residues" evidence="1">
    <location>
        <begin position="131"/>
        <end position="147"/>
    </location>
</feature>
<feature type="compositionally biased region" description="Polar residues" evidence="1">
    <location>
        <begin position="746"/>
        <end position="755"/>
    </location>
</feature>
<evidence type="ECO:0000313" key="3">
    <source>
        <dbReference type="Proteomes" id="UP000276215"/>
    </source>
</evidence>
<accession>A0A3N4JHU1</accession>
<protein>
    <recommendedName>
        <fullName evidence="4">Developmental regulatory protein wetA</fullName>
    </recommendedName>
</protein>
<feature type="region of interest" description="Disordered" evidence="1">
    <location>
        <begin position="323"/>
        <end position="403"/>
    </location>
</feature>
<feature type="compositionally biased region" description="Polar residues" evidence="1">
    <location>
        <begin position="194"/>
        <end position="210"/>
    </location>
</feature>
<name>A0A3N4JHU1_9PEZI</name>
<dbReference type="OrthoDB" id="2575228at2759"/>
<evidence type="ECO:0000256" key="1">
    <source>
        <dbReference type="SAM" id="MobiDB-lite"/>
    </source>
</evidence>
<dbReference type="AlphaFoldDB" id="A0A3N4JHU1"/>